<keyword evidence="9" id="KW-1185">Reference proteome</keyword>
<sequence length="792" mass="83573">MIRVSLAALLSHWRRNLLQLFALLAGLALATALWSGVQAINGEARASYDAAAATLGEGRYDQLVPRQGDALPVETYVSLRRAGWRVTPIVEGRLGDVRVIGFDPVTAPAGFGGLEATAALAPGDTGAAKGLFGTADTARRLEGLAPVTVTRGVAPGVAVGDIGVVLGLLDRDGLSRLLVLPEQPIGRPPLEKVAPELRLRASQQTADIAQLTDSFHLNLTAFGFLSFAVGLFIVHSTIGLAFEQRRGVVRTMRALGVPLRVVIGVTCAEMLALALLGGALGIVLGYALASVLLPDVAATLRGLYGAQVSGTLALRPEWWLSGMALALIGTAAALSRSLWQIARMPILASARPRAWAMSGAAGLRGQALAALVLLVAAAILGLVAEGLVAGFALLACLLIGAALALPVVLSRVLALIEARSHGPILSWFWADTRQQLSGLSLALMALLLAVSANIGVSTMVSSFRLTFVSFLDQRLAPELYVEVDTAAQGAALDAYLRGQGLEVLPLYSVAEEVAGLPAQVFGVRVGPTYRDSWAFLDAGDAPWDAVAAGEAVVVNEQLARRADLWVGDRVTLAPGVSRPIAGVVGDYGNPRGQVVLSEPFFATLYPEVRPLRFGVRTQDPDALRRAIEAELGVPQSAMTDQAVIKRASLDVFERTFLVTGALNVLTLGVAGFAILMSLLTLADMRVPQLAPVWALGLTRRRLGWLELARAVVLALCVFLCALPLGLALAWVLLSIVNVAAFGWQLPMFLFPVDYARLGLYAALAALVAAAWPAFRLMRTPAGQLLKVFSHER</sequence>
<dbReference type="PANTHER" id="PTHR30287">
    <property type="entry name" value="MEMBRANE COMPONENT OF PREDICTED ABC SUPERFAMILY METABOLITE UPTAKE TRANSPORTER"/>
    <property type="match status" value="1"/>
</dbReference>
<feature type="domain" description="ABC3 transporter permease C-terminal" evidence="7">
    <location>
        <begin position="221"/>
        <end position="344"/>
    </location>
</feature>
<dbReference type="EMBL" id="LPXO01000002">
    <property type="protein sequence ID" value="KUF11812.1"/>
    <property type="molecule type" value="Genomic_DNA"/>
</dbReference>
<accession>A0A0W7WMT7</accession>
<keyword evidence="4 6" id="KW-1133">Transmembrane helix</keyword>
<dbReference type="Proteomes" id="UP000054396">
    <property type="component" value="Unassembled WGS sequence"/>
</dbReference>
<organism evidence="8 9">
    <name type="scientific">Pseudoponticoccus marisrubri</name>
    <dbReference type="NCBI Taxonomy" id="1685382"/>
    <lineage>
        <taxon>Bacteria</taxon>
        <taxon>Pseudomonadati</taxon>
        <taxon>Pseudomonadota</taxon>
        <taxon>Alphaproteobacteria</taxon>
        <taxon>Rhodobacterales</taxon>
        <taxon>Roseobacteraceae</taxon>
        <taxon>Pseudoponticoccus</taxon>
    </lineage>
</organism>
<comment type="subcellular location">
    <subcellularLocation>
        <location evidence="1">Cell membrane</location>
        <topology evidence="1">Multi-pass membrane protein</topology>
    </subcellularLocation>
</comment>
<proteinExistence type="predicted"/>
<feature type="domain" description="ABC3 transporter permease C-terminal" evidence="7">
    <location>
        <begin position="663"/>
        <end position="780"/>
    </location>
</feature>
<evidence type="ECO:0000256" key="2">
    <source>
        <dbReference type="ARBA" id="ARBA00022475"/>
    </source>
</evidence>
<dbReference type="Pfam" id="PF02687">
    <property type="entry name" value="FtsX"/>
    <property type="match status" value="2"/>
</dbReference>
<feature type="transmembrane region" description="Helical" evidence="6">
    <location>
        <begin position="757"/>
        <end position="774"/>
    </location>
</feature>
<feature type="transmembrane region" description="Helical" evidence="6">
    <location>
        <begin position="219"/>
        <end position="242"/>
    </location>
</feature>
<evidence type="ECO:0000259" key="7">
    <source>
        <dbReference type="Pfam" id="PF02687"/>
    </source>
</evidence>
<dbReference type="GO" id="GO:0005886">
    <property type="term" value="C:plasma membrane"/>
    <property type="evidence" value="ECO:0007669"/>
    <property type="project" value="UniProtKB-SubCell"/>
</dbReference>
<keyword evidence="2" id="KW-1003">Cell membrane</keyword>
<feature type="transmembrane region" description="Helical" evidence="6">
    <location>
        <begin position="318"/>
        <end position="339"/>
    </location>
</feature>
<keyword evidence="3 6" id="KW-0812">Transmembrane</keyword>
<dbReference type="InterPro" id="IPR003838">
    <property type="entry name" value="ABC3_permease_C"/>
</dbReference>
<protein>
    <submittedName>
        <fullName evidence="8">ABC transporter permease</fullName>
    </submittedName>
</protein>
<evidence type="ECO:0000256" key="5">
    <source>
        <dbReference type="ARBA" id="ARBA00023136"/>
    </source>
</evidence>
<dbReference type="AlphaFoldDB" id="A0A0W7WMT7"/>
<keyword evidence="5 6" id="KW-0472">Membrane</keyword>
<comment type="caution">
    <text evidence="8">The sequence shown here is derived from an EMBL/GenBank/DDBJ whole genome shotgun (WGS) entry which is preliminary data.</text>
</comment>
<reference evidence="8 9" key="1">
    <citation type="submission" date="2015-12" db="EMBL/GenBank/DDBJ databases">
        <authorList>
            <person name="Shamseldin A."/>
            <person name="Moawad H."/>
            <person name="Abd El-Rahim W.M."/>
            <person name="Sadowsky M.J."/>
        </authorList>
    </citation>
    <scope>NUCLEOTIDE SEQUENCE [LARGE SCALE GENOMIC DNA]</scope>
    <source>
        <strain evidence="8 9">SJ5A-1</strain>
    </source>
</reference>
<evidence type="ECO:0000313" key="9">
    <source>
        <dbReference type="Proteomes" id="UP000054396"/>
    </source>
</evidence>
<feature type="transmembrane region" description="Helical" evidence="6">
    <location>
        <begin position="656"/>
        <end position="681"/>
    </location>
</feature>
<dbReference type="InterPro" id="IPR038766">
    <property type="entry name" value="Membrane_comp_ABC_pdt"/>
</dbReference>
<feature type="transmembrane region" description="Helical" evidence="6">
    <location>
        <begin position="360"/>
        <end position="384"/>
    </location>
</feature>
<evidence type="ECO:0000313" key="8">
    <source>
        <dbReference type="EMBL" id="KUF11812.1"/>
    </source>
</evidence>
<evidence type="ECO:0000256" key="3">
    <source>
        <dbReference type="ARBA" id="ARBA00022692"/>
    </source>
</evidence>
<name>A0A0W7WMT7_9RHOB</name>
<gene>
    <name evidence="8" type="ORF">AVJ23_04315</name>
</gene>
<dbReference type="STRING" id="1685382.AVJ23_04315"/>
<dbReference type="PANTHER" id="PTHR30287:SF2">
    <property type="entry name" value="BLL1001 PROTEIN"/>
    <property type="match status" value="1"/>
</dbReference>
<dbReference type="OrthoDB" id="343744at2"/>
<evidence type="ECO:0000256" key="1">
    <source>
        <dbReference type="ARBA" id="ARBA00004651"/>
    </source>
</evidence>
<feature type="transmembrane region" description="Helical" evidence="6">
    <location>
        <begin position="390"/>
        <end position="416"/>
    </location>
</feature>
<evidence type="ECO:0000256" key="6">
    <source>
        <dbReference type="SAM" id="Phobius"/>
    </source>
</evidence>
<feature type="transmembrane region" description="Helical" evidence="6">
    <location>
        <begin position="436"/>
        <end position="456"/>
    </location>
</feature>
<feature type="transmembrane region" description="Helical" evidence="6">
    <location>
        <begin position="702"/>
        <end position="724"/>
    </location>
</feature>
<dbReference type="RefSeq" id="WP_058860929.1">
    <property type="nucleotide sequence ID" value="NZ_LPXO01000002.1"/>
</dbReference>
<evidence type="ECO:0000256" key="4">
    <source>
        <dbReference type="ARBA" id="ARBA00022989"/>
    </source>
</evidence>
<feature type="transmembrane region" description="Helical" evidence="6">
    <location>
        <begin position="262"/>
        <end position="289"/>
    </location>
</feature>